<accession>A0ABN8R4V9</accession>
<dbReference type="PANTHER" id="PTHR24223:SF456">
    <property type="entry name" value="MULTIDRUG RESISTANCE-ASSOCIATED PROTEIN LETHAL(2)03659"/>
    <property type="match status" value="1"/>
</dbReference>
<comment type="similarity">
    <text evidence="2">Belongs to the ABC transporter superfamily. ABCC family. Conjugate transporter (TC 3.A.1.208) subfamily.</text>
</comment>
<dbReference type="PROSITE" id="PS00211">
    <property type="entry name" value="ABC_TRANSPORTER_1"/>
    <property type="match status" value="1"/>
</dbReference>
<evidence type="ECO:0000256" key="2">
    <source>
        <dbReference type="ARBA" id="ARBA00009726"/>
    </source>
</evidence>
<evidence type="ECO:0000313" key="7">
    <source>
        <dbReference type="Proteomes" id="UP001159427"/>
    </source>
</evidence>
<dbReference type="SUPFAM" id="SSF52540">
    <property type="entry name" value="P-loop containing nucleoside triphosphate hydrolases"/>
    <property type="match status" value="1"/>
</dbReference>
<evidence type="ECO:0000259" key="5">
    <source>
        <dbReference type="PROSITE" id="PS50893"/>
    </source>
</evidence>
<dbReference type="InterPro" id="IPR050173">
    <property type="entry name" value="ABC_transporter_C-like"/>
</dbReference>
<dbReference type="Pfam" id="PF00005">
    <property type="entry name" value="ABC_tran"/>
    <property type="match status" value="1"/>
</dbReference>
<evidence type="ECO:0000313" key="6">
    <source>
        <dbReference type="EMBL" id="CAH3173831.1"/>
    </source>
</evidence>
<dbReference type="CDD" id="cd03244">
    <property type="entry name" value="ABCC_MRP_domain2"/>
    <property type="match status" value="1"/>
</dbReference>
<evidence type="ECO:0000256" key="3">
    <source>
        <dbReference type="ARBA" id="ARBA00022741"/>
    </source>
</evidence>
<dbReference type="PROSITE" id="PS50893">
    <property type="entry name" value="ABC_TRANSPORTER_2"/>
    <property type="match status" value="1"/>
</dbReference>
<reference evidence="6 7" key="1">
    <citation type="submission" date="2022-05" db="EMBL/GenBank/DDBJ databases">
        <authorList>
            <consortium name="Genoscope - CEA"/>
            <person name="William W."/>
        </authorList>
    </citation>
    <scope>NUCLEOTIDE SEQUENCE [LARGE SCALE GENOMIC DNA]</scope>
</reference>
<sequence length="250" mass="27439">MTSVERVMAIFKINPEPGYKTASTITGQWPTNGQITFTGVSLRYYPEGAKVLDNLNLSIDGQSKTGIVGRTGSGKSSIIAALMRMPEAEGTITIDGVKLNDLNVQQSRRCISVLRQDPVVFSGTIRKNLDPLGKHSDAVLWAALEAVQLKQLVETLQGKLSYTLTNSGMNLSVGEKQLLCLARVMLRGSKIVILDEPTAHVDPKTEHIIQETIRDKLKNSTVIMISHRVRSIEHCDKIVALKDGHLIDEP</sequence>
<evidence type="ECO:0000256" key="4">
    <source>
        <dbReference type="ARBA" id="ARBA00022840"/>
    </source>
</evidence>
<name>A0ABN8R4V9_9CNID</name>
<keyword evidence="7" id="KW-1185">Reference proteome</keyword>
<dbReference type="InterPro" id="IPR003439">
    <property type="entry name" value="ABC_transporter-like_ATP-bd"/>
</dbReference>
<comment type="subcellular location">
    <subcellularLocation>
        <location evidence="1">Membrane</location>
        <topology evidence="1">Multi-pass membrane protein</topology>
    </subcellularLocation>
</comment>
<dbReference type="InterPro" id="IPR003593">
    <property type="entry name" value="AAA+_ATPase"/>
</dbReference>
<organism evidence="6 7">
    <name type="scientific">Porites evermanni</name>
    <dbReference type="NCBI Taxonomy" id="104178"/>
    <lineage>
        <taxon>Eukaryota</taxon>
        <taxon>Metazoa</taxon>
        <taxon>Cnidaria</taxon>
        <taxon>Anthozoa</taxon>
        <taxon>Hexacorallia</taxon>
        <taxon>Scleractinia</taxon>
        <taxon>Fungiina</taxon>
        <taxon>Poritidae</taxon>
        <taxon>Porites</taxon>
    </lineage>
</organism>
<evidence type="ECO:0000256" key="1">
    <source>
        <dbReference type="ARBA" id="ARBA00004141"/>
    </source>
</evidence>
<dbReference type="EMBL" id="CALNXI010001636">
    <property type="protein sequence ID" value="CAH3173831.1"/>
    <property type="molecule type" value="Genomic_DNA"/>
</dbReference>
<gene>
    <name evidence="6" type="ORF">PEVE_00009248</name>
</gene>
<dbReference type="InterPro" id="IPR027417">
    <property type="entry name" value="P-loop_NTPase"/>
</dbReference>
<dbReference type="Gene3D" id="3.40.50.300">
    <property type="entry name" value="P-loop containing nucleotide triphosphate hydrolases"/>
    <property type="match status" value="1"/>
</dbReference>
<proteinExistence type="inferred from homology"/>
<dbReference type="InterPro" id="IPR017871">
    <property type="entry name" value="ABC_transporter-like_CS"/>
</dbReference>
<dbReference type="PANTHER" id="PTHR24223">
    <property type="entry name" value="ATP-BINDING CASSETTE SUB-FAMILY C"/>
    <property type="match status" value="1"/>
</dbReference>
<dbReference type="SMART" id="SM00382">
    <property type="entry name" value="AAA"/>
    <property type="match status" value="1"/>
</dbReference>
<dbReference type="Proteomes" id="UP001159427">
    <property type="component" value="Unassembled WGS sequence"/>
</dbReference>
<comment type="caution">
    <text evidence="6">The sequence shown here is derived from an EMBL/GenBank/DDBJ whole genome shotgun (WGS) entry which is preliminary data.</text>
</comment>
<keyword evidence="4" id="KW-0067">ATP-binding</keyword>
<feature type="domain" description="ABC transporter" evidence="5">
    <location>
        <begin position="35"/>
        <end position="250"/>
    </location>
</feature>
<protein>
    <recommendedName>
        <fullName evidence="5">ABC transporter domain-containing protein</fullName>
    </recommendedName>
</protein>
<keyword evidence="3" id="KW-0547">Nucleotide-binding</keyword>